<dbReference type="EMBL" id="JWIR02000051">
    <property type="protein sequence ID" value="KKB37713.1"/>
    <property type="molecule type" value="Genomic_DNA"/>
</dbReference>
<dbReference type="PANTHER" id="PTHR35271:SF1">
    <property type="entry name" value="ABC TRANSPORTER, SUBSTRATE-BINDING LIPOPROTEIN"/>
    <property type="match status" value="1"/>
</dbReference>
<dbReference type="SUPFAM" id="SSF53822">
    <property type="entry name" value="Periplasmic binding protein-like I"/>
    <property type="match status" value="1"/>
</dbReference>
<proteinExistence type="predicted"/>
<dbReference type="PROSITE" id="PS51257">
    <property type="entry name" value="PROKAR_LIPOPROTEIN"/>
    <property type="match status" value="1"/>
</dbReference>
<dbReference type="InterPro" id="IPR028082">
    <property type="entry name" value="Peripla_BP_I"/>
</dbReference>
<evidence type="ECO:0000313" key="1">
    <source>
        <dbReference type="EMBL" id="KKB37713.1"/>
    </source>
</evidence>
<accession>A0A0F5HWV0</accession>
<name>A0A0F5HWV0_BACTR</name>
<comment type="caution">
    <text evidence="1">The sequence shown here is derived from an EMBL/GenBank/DDBJ whole genome shotgun (WGS) entry which is preliminary data.</text>
</comment>
<dbReference type="Gene3D" id="3.40.50.2300">
    <property type="match status" value="2"/>
</dbReference>
<reference evidence="1" key="1">
    <citation type="submission" date="2015-02" db="EMBL/GenBank/DDBJ databases">
        <title>Genome Assembly of Bacillaceae bacterium MTCC 8252.</title>
        <authorList>
            <person name="Verma A."/>
            <person name="Khatri I."/>
            <person name="Mual P."/>
            <person name="Subramanian S."/>
            <person name="Krishnamurthi S."/>
        </authorList>
    </citation>
    <scope>NUCLEOTIDE SEQUENCE [LARGE SCALE GENOMIC DNA]</scope>
    <source>
        <strain evidence="1">MTCC 8252</strain>
    </source>
</reference>
<organism evidence="1 2">
    <name type="scientific">Bacillus thermotolerans</name>
    <name type="common">Quasibacillus thermotolerans</name>
    <dbReference type="NCBI Taxonomy" id="1221996"/>
    <lineage>
        <taxon>Bacteria</taxon>
        <taxon>Bacillati</taxon>
        <taxon>Bacillota</taxon>
        <taxon>Bacilli</taxon>
        <taxon>Bacillales</taxon>
        <taxon>Bacillaceae</taxon>
        <taxon>Bacillus</taxon>
    </lineage>
</organism>
<accession>A0A0F5HZ93</accession>
<dbReference type="Proteomes" id="UP000031563">
    <property type="component" value="Unassembled WGS sequence"/>
</dbReference>
<dbReference type="STRING" id="1221996.QY95_02823"/>
<evidence type="ECO:0000313" key="2">
    <source>
        <dbReference type="Proteomes" id="UP000031563"/>
    </source>
</evidence>
<dbReference type="AlphaFoldDB" id="A0A0F5HWV0"/>
<sequence>MKKWWKGIAATGLAGSMLLAGCGGETGGESGSGEQGASGNNQGETYQIGVTQLVEHPSLDNAYDGFKKAIEDAGLEAEFDVQIAQGDQNNNQTIANNLAGNNVDLIFANSTPSAVGALNATKDIPIVFTSVSDPKAAGLVKDPEKPGANVTGTTDLHPEAIPKTIEFMANEFEGKRVGTIYNAGEQNSVAQIEEVKKIMEENGLEVVPVTVSASSEVKQAAESLVGKADMIYIITDNTVVSALESVIQVANQEDIPLFVGELDSVKRGGFAAYGFEYYDIGYEAGEMAAKILKEGEAPANMPVQPPQNLKLLINEQAAKEMNIEIKEDWKDQAEFTK</sequence>
<dbReference type="PANTHER" id="PTHR35271">
    <property type="entry name" value="ABC TRANSPORTER, SUBSTRATE-BINDING LIPOPROTEIN-RELATED"/>
    <property type="match status" value="1"/>
</dbReference>
<gene>
    <name evidence="1" type="ORF">QY95_02823</name>
</gene>
<dbReference type="InterPro" id="IPR007487">
    <property type="entry name" value="ABC_transpt-TYRBP-like"/>
</dbReference>
<dbReference type="CDD" id="cd06325">
    <property type="entry name" value="PBP1_ABC_unchar_transporter"/>
    <property type="match status" value="1"/>
</dbReference>
<protein>
    <submittedName>
        <fullName evidence="1">ABC transporter substrate-binding protein</fullName>
    </submittedName>
</protein>
<dbReference type="Pfam" id="PF04392">
    <property type="entry name" value="ABC_sub_bind"/>
    <property type="match status" value="1"/>
</dbReference>
<keyword evidence="2" id="KW-1185">Reference proteome</keyword>